<dbReference type="Gene3D" id="1.10.238.10">
    <property type="entry name" value="EF-hand"/>
    <property type="match status" value="1"/>
</dbReference>
<comment type="caution">
    <text evidence="3">The sequence shown here is derived from an EMBL/GenBank/DDBJ whole genome shotgun (WGS) entry which is preliminary data.</text>
</comment>
<evidence type="ECO:0000313" key="5">
    <source>
        <dbReference type="EMBL" id="CAL5973569.1"/>
    </source>
</evidence>
<evidence type="ECO:0000313" key="2">
    <source>
        <dbReference type="EMBL" id="CAI9933250.1"/>
    </source>
</evidence>
<dbReference type="AlphaFoldDB" id="A0AA86QQ74"/>
<dbReference type="EMBL" id="CAXDID020000394">
    <property type="protein sequence ID" value="CAL6086623.1"/>
    <property type="molecule type" value="Genomic_DNA"/>
</dbReference>
<evidence type="ECO:0000313" key="1">
    <source>
        <dbReference type="EMBL" id="CAI9920219.1"/>
    </source>
</evidence>
<organism evidence="3">
    <name type="scientific">Hexamita inflata</name>
    <dbReference type="NCBI Taxonomy" id="28002"/>
    <lineage>
        <taxon>Eukaryota</taxon>
        <taxon>Metamonada</taxon>
        <taxon>Diplomonadida</taxon>
        <taxon>Hexamitidae</taxon>
        <taxon>Hexamitinae</taxon>
        <taxon>Hexamita</taxon>
    </lineage>
</organism>
<name>A0AA86QQ74_9EUKA</name>
<reference evidence="5 10" key="2">
    <citation type="submission" date="2024-07" db="EMBL/GenBank/DDBJ databases">
        <authorList>
            <person name="Akdeniz Z."/>
        </authorList>
    </citation>
    <scope>NUCLEOTIDE SEQUENCE [LARGE SCALE GENOMIC DNA]</scope>
</reference>
<evidence type="ECO:0000313" key="3">
    <source>
        <dbReference type="EMBL" id="CAI9958427.1"/>
    </source>
</evidence>
<dbReference type="EMBL" id="CATOUU010000531">
    <property type="protein sequence ID" value="CAI9933250.1"/>
    <property type="molecule type" value="Genomic_DNA"/>
</dbReference>
<sequence>MAEDDRQLLRKEIQPYFDLVKTDKDVISKEDAIKIIKCFRYDIELDQNDKPFFTIDEFMDKCFEKGRLLTIQKERETDLLQALQTFEDPHNKGFIVYEQLVRILRNHMTEEQINEMFEGNKDDLIIDFVANKILRL</sequence>
<dbReference type="EMBL" id="CATOUU010000195">
    <property type="protein sequence ID" value="CAI9920219.1"/>
    <property type="molecule type" value="Genomic_DNA"/>
</dbReference>
<proteinExistence type="predicted"/>
<dbReference type="EMBL" id="CATOUU010000906">
    <property type="protein sequence ID" value="CAI9958427.1"/>
    <property type="molecule type" value="Genomic_DNA"/>
</dbReference>
<protein>
    <submittedName>
        <fullName evidence="3">EF-hand domain pair</fullName>
    </submittedName>
    <submittedName>
        <fullName evidence="5">EF-hand_domain pair</fullName>
    </submittedName>
</protein>
<dbReference type="SUPFAM" id="SSF47473">
    <property type="entry name" value="EF-hand"/>
    <property type="match status" value="1"/>
</dbReference>
<evidence type="ECO:0000313" key="10">
    <source>
        <dbReference type="Proteomes" id="UP001642409"/>
    </source>
</evidence>
<dbReference type="InterPro" id="IPR011992">
    <property type="entry name" value="EF-hand-dom_pair"/>
</dbReference>
<gene>
    <name evidence="2" type="ORF">HINF_LOCUS20895</name>
    <name evidence="6" type="ORF">HINF_LOCUS21436</name>
    <name evidence="7" type="ORF">HINF_LOCUS21956</name>
    <name evidence="5" type="ORF">HINF_LOCUS2441</name>
    <name evidence="3" type="ORF">HINF_LOCUS46072</name>
    <name evidence="4" type="ORF">HINF_LOCUS56363</name>
    <name evidence="8" type="ORF">HINF_LOCUS62004</name>
    <name evidence="9" type="ORF">HINF_LOCUS63256</name>
    <name evidence="1" type="ORF">HINF_LOCUS7864</name>
</gene>
<dbReference type="EMBL" id="CAXDID020000004">
    <property type="protein sequence ID" value="CAL5973569.1"/>
    <property type="molecule type" value="Genomic_DNA"/>
</dbReference>
<evidence type="ECO:0000313" key="9">
    <source>
        <dbReference type="EMBL" id="CAL6086623.1"/>
    </source>
</evidence>
<reference evidence="3" key="1">
    <citation type="submission" date="2023-06" db="EMBL/GenBank/DDBJ databases">
        <authorList>
            <person name="Kurt Z."/>
        </authorList>
    </citation>
    <scope>NUCLEOTIDE SEQUENCE</scope>
</reference>
<evidence type="ECO:0000313" key="8">
    <source>
        <dbReference type="EMBL" id="CAL6084024.1"/>
    </source>
</evidence>
<dbReference type="EMBL" id="CAXDID020000058">
    <property type="protein sequence ID" value="CAL6009088.1"/>
    <property type="molecule type" value="Genomic_DNA"/>
</dbReference>
<dbReference type="Proteomes" id="UP001642409">
    <property type="component" value="Unassembled WGS sequence"/>
</dbReference>
<accession>A0AA86QQ74</accession>
<keyword evidence="10" id="KW-1185">Reference proteome</keyword>
<dbReference type="EMBL" id="CATOUU010001047">
    <property type="protein sequence ID" value="CAI9968718.1"/>
    <property type="molecule type" value="Genomic_DNA"/>
</dbReference>
<evidence type="ECO:0000313" key="6">
    <source>
        <dbReference type="EMBL" id="CAL6009088.1"/>
    </source>
</evidence>
<dbReference type="EMBL" id="CAXDID020000376">
    <property type="protein sequence ID" value="CAL6084024.1"/>
    <property type="molecule type" value="Genomic_DNA"/>
</dbReference>
<evidence type="ECO:0000313" key="4">
    <source>
        <dbReference type="EMBL" id="CAI9968718.1"/>
    </source>
</evidence>
<dbReference type="EMBL" id="CAXDID020000061">
    <property type="protein sequence ID" value="CAL6010177.1"/>
    <property type="molecule type" value="Genomic_DNA"/>
</dbReference>
<evidence type="ECO:0000313" key="7">
    <source>
        <dbReference type="EMBL" id="CAL6010177.1"/>
    </source>
</evidence>